<name>A0A1X4NLF6_9RHOB</name>
<dbReference type="InterPro" id="IPR029062">
    <property type="entry name" value="Class_I_gatase-like"/>
</dbReference>
<dbReference type="Pfam" id="PF00117">
    <property type="entry name" value="GATase"/>
    <property type="match status" value="1"/>
</dbReference>
<protein>
    <submittedName>
        <fullName evidence="2">Glutamine amidotransferase</fullName>
    </submittedName>
</protein>
<dbReference type="GO" id="GO:0016740">
    <property type="term" value="F:transferase activity"/>
    <property type="evidence" value="ECO:0007669"/>
    <property type="project" value="UniProtKB-KW"/>
</dbReference>
<dbReference type="PANTHER" id="PTHR42695">
    <property type="entry name" value="GLUTAMINE AMIDOTRANSFERASE YLR126C-RELATED"/>
    <property type="match status" value="1"/>
</dbReference>
<evidence type="ECO:0000259" key="1">
    <source>
        <dbReference type="Pfam" id="PF00117"/>
    </source>
</evidence>
<dbReference type="PANTHER" id="PTHR42695:SF5">
    <property type="entry name" value="GLUTAMINE AMIDOTRANSFERASE YLR126C-RELATED"/>
    <property type="match status" value="1"/>
</dbReference>
<reference evidence="2 3" key="1">
    <citation type="submission" date="2014-03" db="EMBL/GenBank/DDBJ databases">
        <title>The draft genome sequence of Marivita geojedonensis KCTC 23882.</title>
        <authorList>
            <person name="Lai Q."/>
            <person name="Shao Z."/>
        </authorList>
    </citation>
    <scope>NUCLEOTIDE SEQUENCE [LARGE SCALE GENOMIC DNA]</scope>
    <source>
        <strain evidence="2 3">DPG-138</strain>
    </source>
</reference>
<dbReference type="EMBL" id="JFKC01000006">
    <property type="protein sequence ID" value="OSQ51137.1"/>
    <property type="molecule type" value="Genomic_DNA"/>
</dbReference>
<sequence>MKIGILQTGLAPDELKETFGEYPGFFERLLADKGFTFESWSVVENEFPDGPEDADGWLITGSKHGAYEDHPWIPPLEQLIRDIVDAGRPLIGVCFGHQIIAQALGGKVEKYPGGWVVGQQVYDFGGDKMTINAWHQDQVIDAPEGAEVVAYGTHCANAALLYPGKAYTVQPHPEYGDDFIKGLIETRGKGVVPDDRMQDALSRMGQPLDNTRMADQFAHFFREGTLA</sequence>
<dbReference type="RefSeq" id="WP_085636327.1">
    <property type="nucleotide sequence ID" value="NZ_JFKC01000006.1"/>
</dbReference>
<dbReference type="Proteomes" id="UP000193926">
    <property type="component" value="Unassembled WGS sequence"/>
</dbReference>
<evidence type="ECO:0000313" key="2">
    <source>
        <dbReference type="EMBL" id="OSQ51137.1"/>
    </source>
</evidence>
<dbReference type="GO" id="GO:0005829">
    <property type="term" value="C:cytosol"/>
    <property type="evidence" value="ECO:0007669"/>
    <property type="project" value="TreeGrafter"/>
</dbReference>
<feature type="domain" description="Glutamine amidotransferase" evidence="1">
    <location>
        <begin position="68"/>
        <end position="175"/>
    </location>
</feature>
<keyword evidence="3" id="KW-1185">Reference proteome</keyword>
<accession>A0A1X4NLF6</accession>
<dbReference type="InterPro" id="IPR017926">
    <property type="entry name" value="GATASE"/>
</dbReference>
<dbReference type="SUPFAM" id="SSF52317">
    <property type="entry name" value="Class I glutamine amidotransferase-like"/>
    <property type="match status" value="1"/>
</dbReference>
<keyword evidence="2" id="KW-0315">Glutamine amidotransferase</keyword>
<dbReference type="PROSITE" id="PS51273">
    <property type="entry name" value="GATASE_TYPE_1"/>
    <property type="match status" value="1"/>
</dbReference>
<organism evidence="2 3">
    <name type="scientific">Marivita geojedonensis</name>
    <dbReference type="NCBI Taxonomy" id="1123756"/>
    <lineage>
        <taxon>Bacteria</taxon>
        <taxon>Pseudomonadati</taxon>
        <taxon>Pseudomonadota</taxon>
        <taxon>Alphaproteobacteria</taxon>
        <taxon>Rhodobacterales</taxon>
        <taxon>Roseobacteraceae</taxon>
        <taxon>Marivita</taxon>
    </lineage>
</organism>
<keyword evidence="2" id="KW-0808">Transferase</keyword>
<proteinExistence type="predicted"/>
<dbReference type="OrthoDB" id="7365442at2"/>
<dbReference type="AlphaFoldDB" id="A0A1X4NLF6"/>
<dbReference type="Gene3D" id="3.40.50.880">
    <property type="match status" value="1"/>
</dbReference>
<dbReference type="InterPro" id="IPR044992">
    <property type="entry name" value="ChyE-like"/>
</dbReference>
<evidence type="ECO:0000313" key="3">
    <source>
        <dbReference type="Proteomes" id="UP000193926"/>
    </source>
</evidence>
<comment type="caution">
    <text evidence="2">The sequence shown here is derived from an EMBL/GenBank/DDBJ whole genome shotgun (WGS) entry which is preliminary data.</text>
</comment>
<dbReference type="STRING" id="1123756.MGEO_08615"/>
<gene>
    <name evidence="2" type="ORF">MGEO_08615</name>
</gene>
<dbReference type="CDD" id="cd01741">
    <property type="entry name" value="GATase1_1"/>
    <property type="match status" value="1"/>
</dbReference>